<evidence type="ECO:0000313" key="5">
    <source>
        <dbReference type="EMBL" id="QIK78333.1"/>
    </source>
</evidence>
<organism evidence="5 6">
    <name type="scientific">Sphingomonas piscis</name>
    <dbReference type="NCBI Taxonomy" id="2714943"/>
    <lineage>
        <taxon>Bacteria</taxon>
        <taxon>Pseudomonadati</taxon>
        <taxon>Pseudomonadota</taxon>
        <taxon>Alphaproteobacteria</taxon>
        <taxon>Sphingomonadales</taxon>
        <taxon>Sphingomonadaceae</taxon>
        <taxon>Sphingomonas</taxon>
    </lineage>
</organism>
<evidence type="ECO:0000256" key="2">
    <source>
        <dbReference type="ARBA" id="ARBA00023002"/>
    </source>
</evidence>
<dbReference type="Proteomes" id="UP000503222">
    <property type="component" value="Chromosome"/>
</dbReference>
<dbReference type="AlphaFoldDB" id="A0A6G7YNL3"/>
<dbReference type="EMBL" id="CP049869">
    <property type="protein sequence ID" value="QIK78333.1"/>
    <property type="molecule type" value="Genomic_DNA"/>
</dbReference>
<keyword evidence="2" id="KW-0560">Oxidoreductase</keyword>
<name>A0A6G7YNL3_9SPHN</name>
<dbReference type="Gene3D" id="3.40.50.720">
    <property type="entry name" value="NAD(P)-binding Rossmann-like Domain"/>
    <property type="match status" value="1"/>
</dbReference>
<proteinExistence type="inferred from homology"/>
<feature type="region of interest" description="Disordered" evidence="4">
    <location>
        <begin position="268"/>
        <end position="294"/>
    </location>
</feature>
<dbReference type="PRINTS" id="PR00081">
    <property type="entry name" value="GDHRDH"/>
</dbReference>
<dbReference type="RefSeq" id="WP_166410726.1">
    <property type="nucleotide sequence ID" value="NZ_CP049869.1"/>
</dbReference>
<evidence type="ECO:0000313" key="6">
    <source>
        <dbReference type="Proteomes" id="UP000503222"/>
    </source>
</evidence>
<sequence length="344" mass="36822">MVRLKPLSEQTIVITGASSGIGLATAEEAVARGARVLLAARNRDALEQLAADLSAGGGEVAICVADVSREEDITRIVATAVERFGGFDSWVNDAAAATYGSIEQVPIEDQRHIFDVNYHGLLMGSLAAVRHLRAHGGGAIVNMGSVLSDRAMIYQGPYSASKAAVQAATDALRMEVERAGDPISITLIKPASINTPYPEHARNYMDTAPRLPPPLYDPALVADAILFACETPRRQLYVGGGGYLISLAGRVAPRLTDKAMQLMGVEVQQTETDPGDPAQRDNLTEPKKDGDVHGNQDVFVRQTSLLLQAQKQPLLVPFVAAAAAVELSRGARSIFRWNRESDDE</sequence>
<dbReference type="KEGG" id="spii:G7077_04870"/>
<evidence type="ECO:0000256" key="1">
    <source>
        <dbReference type="ARBA" id="ARBA00006484"/>
    </source>
</evidence>
<dbReference type="SUPFAM" id="SSF51735">
    <property type="entry name" value="NAD(P)-binding Rossmann-fold domains"/>
    <property type="match status" value="1"/>
</dbReference>
<dbReference type="GO" id="GO:0016491">
    <property type="term" value="F:oxidoreductase activity"/>
    <property type="evidence" value="ECO:0007669"/>
    <property type="project" value="UniProtKB-KW"/>
</dbReference>
<dbReference type="PRINTS" id="PR00080">
    <property type="entry name" value="SDRFAMILY"/>
</dbReference>
<accession>A0A6G7YNL3</accession>
<dbReference type="PANTHER" id="PTHR44196">
    <property type="entry name" value="DEHYDROGENASE/REDUCTASE SDR FAMILY MEMBER 7B"/>
    <property type="match status" value="1"/>
</dbReference>
<comment type="similarity">
    <text evidence="1 3">Belongs to the short-chain dehydrogenases/reductases (SDR) family.</text>
</comment>
<protein>
    <submittedName>
        <fullName evidence="5">SDR family oxidoreductase</fullName>
    </submittedName>
</protein>
<evidence type="ECO:0000256" key="3">
    <source>
        <dbReference type="RuleBase" id="RU000363"/>
    </source>
</evidence>
<feature type="compositionally biased region" description="Basic and acidic residues" evidence="4">
    <location>
        <begin position="278"/>
        <end position="294"/>
    </location>
</feature>
<evidence type="ECO:0000256" key="4">
    <source>
        <dbReference type="SAM" id="MobiDB-lite"/>
    </source>
</evidence>
<dbReference type="GO" id="GO:0016020">
    <property type="term" value="C:membrane"/>
    <property type="evidence" value="ECO:0007669"/>
    <property type="project" value="TreeGrafter"/>
</dbReference>
<dbReference type="Pfam" id="PF00106">
    <property type="entry name" value="adh_short"/>
    <property type="match status" value="1"/>
</dbReference>
<dbReference type="NCBIfam" id="NF005495">
    <property type="entry name" value="PRK07109.1"/>
    <property type="match status" value="1"/>
</dbReference>
<dbReference type="PANTHER" id="PTHR44196:SF1">
    <property type="entry name" value="DEHYDROGENASE_REDUCTASE SDR FAMILY MEMBER 7B"/>
    <property type="match status" value="1"/>
</dbReference>
<reference evidence="5 6" key="1">
    <citation type="submission" date="2020-03" db="EMBL/GenBank/DDBJ databases">
        <title>Sphingomonas sp. nov., isolated from fish.</title>
        <authorList>
            <person name="Hyun D.-W."/>
            <person name="Bae J.-W."/>
        </authorList>
    </citation>
    <scope>NUCLEOTIDE SEQUENCE [LARGE SCALE GENOMIC DNA]</scope>
    <source>
        <strain evidence="5 6">HDW15B</strain>
    </source>
</reference>
<gene>
    <name evidence="5" type="ORF">G7077_04870</name>
</gene>
<keyword evidence="6" id="KW-1185">Reference proteome</keyword>
<dbReference type="InterPro" id="IPR036291">
    <property type="entry name" value="NAD(P)-bd_dom_sf"/>
</dbReference>
<dbReference type="InterPro" id="IPR002347">
    <property type="entry name" value="SDR_fam"/>
</dbReference>